<dbReference type="Pfam" id="PF01381">
    <property type="entry name" value="HTH_3"/>
    <property type="match status" value="1"/>
</dbReference>
<dbReference type="SMART" id="SM00530">
    <property type="entry name" value="HTH_XRE"/>
    <property type="match status" value="1"/>
</dbReference>
<gene>
    <name evidence="4" type="ORF">NCTC1659_01755</name>
</gene>
<dbReference type="PANTHER" id="PTHR46558:SF11">
    <property type="entry name" value="HTH-TYPE TRANSCRIPTIONAL REGULATOR XRE"/>
    <property type="match status" value="1"/>
</dbReference>
<dbReference type="Gene3D" id="1.10.260.40">
    <property type="entry name" value="lambda repressor-like DNA-binding domains"/>
    <property type="match status" value="1"/>
</dbReference>
<feature type="domain" description="HTH cro/C1-type" evidence="3">
    <location>
        <begin position="14"/>
        <end position="68"/>
    </location>
</feature>
<organism evidence="4 5">
    <name type="scientific">Canicola haemoglobinophilus</name>
    <dbReference type="NCBI Taxonomy" id="733"/>
    <lineage>
        <taxon>Bacteria</taxon>
        <taxon>Pseudomonadati</taxon>
        <taxon>Pseudomonadota</taxon>
        <taxon>Gammaproteobacteria</taxon>
        <taxon>Pasteurellales</taxon>
        <taxon>Pasteurellaceae</taxon>
        <taxon>Canicola</taxon>
    </lineage>
</organism>
<protein>
    <submittedName>
        <fullName evidence="4">Putative transcriptional regulator</fullName>
    </submittedName>
</protein>
<evidence type="ECO:0000313" key="4">
    <source>
        <dbReference type="EMBL" id="STO60465.1"/>
    </source>
</evidence>
<evidence type="ECO:0000313" key="5">
    <source>
        <dbReference type="Proteomes" id="UP000254329"/>
    </source>
</evidence>
<dbReference type="PROSITE" id="PS50943">
    <property type="entry name" value="HTH_CROC1"/>
    <property type="match status" value="1"/>
</dbReference>
<dbReference type="AlphaFoldDB" id="A0A1V4B3T1"/>
<dbReference type="RefSeq" id="WP_078217566.1">
    <property type="nucleotide sequence ID" value="NZ_MUXZ01000004.1"/>
</dbReference>
<keyword evidence="1" id="KW-0238">DNA-binding</keyword>
<dbReference type="InterPro" id="IPR010982">
    <property type="entry name" value="Lambda_DNA-bd_dom_sf"/>
</dbReference>
<dbReference type="PANTHER" id="PTHR46558">
    <property type="entry name" value="TRACRIPTIONAL REGULATORY PROTEIN-RELATED-RELATED"/>
    <property type="match status" value="1"/>
</dbReference>
<evidence type="ECO:0000256" key="2">
    <source>
        <dbReference type="SAM" id="Coils"/>
    </source>
</evidence>
<evidence type="ECO:0000259" key="3">
    <source>
        <dbReference type="PROSITE" id="PS50943"/>
    </source>
</evidence>
<dbReference type="EMBL" id="UGHF01000001">
    <property type="protein sequence ID" value="STO60465.1"/>
    <property type="molecule type" value="Genomic_DNA"/>
</dbReference>
<dbReference type="InterPro" id="IPR001387">
    <property type="entry name" value="Cro/C1-type_HTH"/>
</dbReference>
<accession>A0A1V4B3T1</accession>
<evidence type="ECO:0000256" key="1">
    <source>
        <dbReference type="ARBA" id="ARBA00023125"/>
    </source>
</evidence>
<dbReference type="Proteomes" id="UP000254329">
    <property type="component" value="Unassembled WGS sequence"/>
</dbReference>
<proteinExistence type="predicted"/>
<dbReference type="CDD" id="cd00093">
    <property type="entry name" value="HTH_XRE"/>
    <property type="match status" value="1"/>
</dbReference>
<dbReference type="SUPFAM" id="SSF47413">
    <property type="entry name" value="lambda repressor-like DNA-binding domains"/>
    <property type="match status" value="1"/>
</dbReference>
<keyword evidence="5" id="KW-1185">Reference proteome</keyword>
<sequence length="146" mass="16873">MSVTDQLSKLRENIRTFRENKKMTQEMMAERLNVSKTCYAKWERGESQIRIERLVQIAQILEVPLEDLMSSMNEGVLVFQNSNNNFSNSTNFSLALGNPALESEIAHLRYIIDAKNELLDARDREIESLKQNIKSLEKVILALENK</sequence>
<dbReference type="GO" id="GO:0003677">
    <property type="term" value="F:DNA binding"/>
    <property type="evidence" value="ECO:0007669"/>
    <property type="project" value="UniProtKB-KW"/>
</dbReference>
<keyword evidence="2" id="KW-0175">Coiled coil</keyword>
<feature type="coiled-coil region" evidence="2">
    <location>
        <begin position="112"/>
        <end position="146"/>
    </location>
</feature>
<name>A0A1V4B3T1_9PAST</name>
<reference evidence="4 5" key="1">
    <citation type="submission" date="2018-06" db="EMBL/GenBank/DDBJ databases">
        <authorList>
            <consortium name="Pathogen Informatics"/>
            <person name="Doyle S."/>
        </authorList>
    </citation>
    <scope>NUCLEOTIDE SEQUENCE [LARGE SCALE GENOMIC DNA]</scope>
    <source>
        <strain evidence="4 5">NCTC1659</strain>
    </source>
</reference>
<dbReference type="STRING" id="733.B0186_01225"/>